<evidence type="ECO:0000256" key="1">
    <source>
        <dbReference type="SAM" id="Coils"/>
    </source>
</evidence>
<name>A0A8S3PRR9_MYTED</name>
<dbReference type="Proteomes" id="UP000683360">
    <property type="component" value="Unassembled WGS sequence"/>
</dbReference>
<evidence type="ECO:0000313" key="3">
    <source>
        <dbReference type="Proteomes" id="UP000683360"/>
    </source>
</evidence>
<reference evidence="2" key="1">
    <citation type="submission" date="2021-03" db="EMBL/GenBank/DDBJ databases">
        <authorList>
            <person name="Bekaert M."/>
        </authorList>
    </citation>
    <scope>NUCLEOTIDE SEQUENCE</scope>
</reference>
<comment type="caution">
    <text evidence="2">The sequence shown here is derived from an EMBL/GenBank/DDBJ whole genome shotgun (WGS) entry which is preliminary data.</text>
</comment>
<dbReference type="EMBL" id="CAJPWZ010000131">
    <property type="protein sequence ID" value="CAG2186403.1"/>
    <property type="molecule type" value="Genomic_DNA"/>
</dbReference>
<dbReference type="OrthoDB" id="6118651at2759"/>
<dbReference type="PANTHER" id="PTHR28336">
    <property type="entry name" value="BA1-643"/>
    <property type="match status" value="1"/>
</dbReference>
<evidence type="ECO:0000313" key="2">
    <source>
        <dbReference type="EMBL" id="CAG2186403.1"/>
    </source>
</evidence>
<proteinExistence type="predicted"/>
<dbReference type="AlphaFoldDB" id="A0A8S3PRR9"/>
<protein>
    <submittedName>
        <fullName evidence="2">Uncharacterized protein</fullName>
    </submittedName>
</protein>
<organism evidence="2 3">
    <name type="scientific">Mytilus edulis</name>
    <name type="common">Blue mussel</name>
    <dbReference type="NCBI Taxonomy" id="6550"/>
    <lineage>
        <taxon>Eukaryota</taxon>
        <taxon>Metazoa</taxon>
        <taxon>Spiralia</taxon>
        <taxon>Lophotrochozoa</taxon>
        <taxon>Mollusca</taxon>
        <taxon>Bivalvia</taxon>
        <taxon>Autobranchia</taxon>
        <taxon>Pteriomorphia</taxon>
        <taxon>Mytilida</taxon>
        <taxon>Mytiloidea</taxon>
        <taxon>Mytilidae</taxon>
        <taxon>Mytilinae</taxon>
        <taxon>Mytilus</taxon>
    </lineage>
</organism>
<keyword evidence="3" id="KW-1185">Reference proteome</keyword>
<sequence length="253" mass="29677">MRKMKEDKMKQARPVIVTYDEEQEKKRLLEEKKKKYQQQQEEAMNELEEKKFVQTKWYMGDYAHTDDDENDLLYLLTQSSNGKWSVLENIHIHQIKLDLLQFDMTKPLDSFMVLRTRMNTPDDTVALMANIISEFLSQRFAQVLVKQRSDDPYDTLISVVPANKAVKTSKEMAAKGYIEGPDPSPVINLNEGDHIEIAFRGIFVTLQTDHLYLCTIQILSRNWKFTFRKSTNTYKRTSECIAERYKFIGAIVM</sequence>
<gene>
    <name evidence="2" type="ORF">MEDL_1947</name>
</gene>
<keyword evidence="1" id="KW-0175">Coiled coil</keyword>
<feature type="coiled-coil region" evidence="1">
    <location>
        <begin position="19"/>
        <end position="56"/>
    </location>
</feature>
<dbReference type="PANTHER" id="PTHR28336:SF3">
    <property type="entry name" value="CHROMOSOME 11 C6ORF62 HOMOLOG"/>
    <property type="match status" value="1"/>
</dbReference>
<accession>A0A8S3PRR9</accession>